<dbReference type="PANTHER" id="PTHR30290">
    <property type="entry name" value="PERIPLASMIC BINDING COMPONENT OF ABC TRANSPORTER"/>
    <property type="match status" value="1"/>
</dbReference>
<dbReference type="Gene3D" id="3.40.190.10">
    <property type="entry name" value="Periplasmic binding protein-like II"/>
    <property type="match status" value="1"/>
</dbReference>
<dbReference type="SUPFAM" id="SSF53850">
    <property type="entry name" value="Periplasmic binding protein-like II"/>
    <property type="match status" value="1"/>
</dbReference>
<evidence type="ECO:0000313" key="3">
    <source>
        <dbReference type="Proteomes" id="UP000552644"/>
    </source>
</evidence>
<proteinExistence type="predicted"/>
<dbReference type="Gene3D" id="3.10.105.10">
    <property type="entry name" value="Dipeptide-binding Protein, Domain 3"/>
    <property type="match status" value="1"/>
</dbReference>
<dbReference type="EMBL" id="JACHJP010000001">
    <property type="protein sequence ID" value="MBB4914296.1"/>
    <property type="molecule type" value="Genomic_DNA"/>
</dbReference>
<name>A0A7W7VL14_9ACTN</name>
<comment type="caution">
    <text evidence="2">The sequence shown here is derived from an EMBL/GenBank/DDBJ whole genome shotgun (WGS) entry which is preliminary data.</text>
</comment>
<dbReference type="GO" id="GO:0043190">
    <property type="term" value="C:ATP-binding cassette (ABC) transporter complex"/>
    <property type="evidence" value="ECO:0007669"/>
    <property type="project" value="InterPro"/>
</dbReference>
<dbReference type="InterPro" id="IPR030678">
    <property type="entry name" value="Peptide/Ni-bd"/>
</dbReference>
<dbReference type="GO" id="GO:0015833">
    <property type="term" value="P:peptide transport"/>
    <property type="evidence" value="ECO:0007669"/>
    <property type="project" value="TreeGrafter"/>
</dbReference>
<evidence type="ECO:0000259" key="1">
    <source>
        <dbReference type="Pfam" id="PF00496"/>
    </source>
</evidence>
<dbReference type="InterPro" id="IPR039424">
    <property type="entry name" value="SBP_5"/>
</dbReference>
<protein>
    <submittedName>
        <fullName evidence="2">Peptide/nickel transport system substrate-binding protein</fullName>
    </submittedName>
</protein>
<feature type="domain" description="Solute-binding protein family 5" evidence="1">
    <location>
        <begin position="14"/>
        <end position="380"/>
    </location>
</feature>
<evidence type="ECO:0000313" key="2">
    <source>
        <dbReference type="EMBL" id="MBB4914296.1"/>
    </source>
</evidence>
<reference evidence="2 3" key="1">
    <citation type="submission" date="2020-08" db="EMBL/GenBank/DDBJ databases">
        <title>Genomic Encyclopedia of Type Strains, Phase III (KMG-III): the genomes of soil and plant-associated and newly described type strains.</title>
        <authorList>
            <person name="Whitman W."/>
        </authorList>
    </citation>
    <scope>NUCLEOTIDE SEQUENCE [LARGE SCALE GENOMIC DNA]</scope>
    <source>
        <strain evidence="2 3">CECT 8840</strain>
    </source>
</reference>
<dbReference type="CDD" id="cd08492">
    <property type="entry name" value="PBP2_NikA_DppA_OppA_like_15"/>
    <property type="match status" value="1"/>
</dbReference>
<gene>
    <name evidence="2" type="ORF">FHS44_001368</name>
</gene>
<dbReference type="GO" id="GO:1904680">
    <property type="term" value="F:peptide transmembrane transporter activity"/>
    <property type="evidence" value="ECO:0007669"/>
    <property type="project" value="TreeGrafter"/>
</dbReference>
<dbReference type="Pfam" id="PF00496">
    <property type="entry name" value="SBP_bac_5"/>
    <property type="match status" value="1"/>
</dbReference>
<dbReference type="RefSeq" id="WP_312863546.1">
    <property type="nucleotide sequence ID" value="NZ_JACHJP010000001.1"/>
</dbReference>
<dbReference type="AlphaFoldDB" id="A0A7W7VL14"/>
<keyword evidence="3" id="KW-1185">Reference proteome</keyword>
<accession>A0A7W7VL14</accession>
<dbReference type="GO" id="GO:0042597">
    <property type="term" value="C:periplasmic space"/>
    <property type="evidence" value="ECO:0007669"/>
    <property type="project" value="UniProtKB-ARBA"/>
</dbReference>
<dbReference type="PIRSF" id="PIRSF002741">
    <property type="entry name" value="MppA"/>
    <property type="match status" value="1"/>
</dbReference>
<sequence length="478" mass="52359">MLDSLVSLDPKGGVHPWLATSWEVSPDGKSYTFALRKDVTFSDGTPFDAEAVKANLDHVVDPKTKSELAAGLITPYKGTEVVDPHTVRITLSRPHSPLLSALSTPYLGIQSPATLKLGADALARKVVGSGPFVIDAFTPRQGITYHRNPKYAWPPQGAAHAGPAYLEKLEFKVLREDSVRVGALTSGQVDAIGSVPPVNVSQVKADSRLWLETRQAPGGNYNYYPNTQKGVFSDVRVRQAFRASIDFKTIIGKLYFGVFQPAASPIAPSTFGYDPGTEQLGGYDPQAASKLLDEAGWTTRDAQGYRTKDGRRLTVRWMFVKMIAREQRAVLSEQVQAEARKAGIDVQFLDVTPSNYAPIALRGDYDLSDYSWQRVDADALRDLFASSNIPNDQGGSGANASRYSNKDVDAWLDQTLDTTDPAKRVELYGKVQRKVVEDAAVFPVYTFNYVLGGAKKVHGITWEAQAYPSFYDAWVSAP</sequence>
<dbReference type="InterPro" id="IPR000914">
    <property type="entry name" value="SBP_5_dom"/>
</dbReference>
<organism evidence="2 3">
    <name type="scientific">Streptosporangium saharense</name>
    <dbReference type="NCBI Taxonomy" id="1706840"/>
    <lineage>
        <taxon>Bacteria</taxon>
        <taxon>Bacillati</taxon>
        <taxon>Actinomycetota</taxon>
        <taxon>Actinomycetes</taxon>
        <taxon>Streptosporangiales</taxon>
        <taxon>Streptosporangiaceae</taxon>
        <taxon>Streptosporangium</taxon>
    </lineage>
</organism>
<dbReference type="Proteomes" id="UP000552644">
    <property type="component" value="Unassembled WGS sequence"/>
</dbReference>